<sequence length="228" mass="24460">MKNTTMASLAVLCLAMGSGASYAQDAEPDMSHAKKVEAYARDFMKSWGNDPKLLEAVKASTDKNRSLGYDDVQIQDKEWQLARTKGKTDEKSTAAAKKLTDELAGLDKKSADDHMANGEKTMASIRGSATSKWLETQMQKAPGGAVTEIFVMDGWGWNVGQTGGTSDFYQGDEGKWQKTFAGASETGVEVLPVVEEDGVKVSQVSLPIKDGDKNVGAVTIGVDVDKVK</sequence>
<reference evidence="2 3" key="1">
    <citation type="submission" date="2023-11" db="EMBL/GenBank/DDBJ databases">
        <authorList>
            <person name="Bao R."/>
        </authorList>
    </citation>
    <scope>NUCLEOTIDE SEQUENCE [LARGE SCALE GENOMIC DNA]</scope>
    <source>
        <strain evidence="2 3">PJ23</strain>
    </source>
</reference>
<feature type="chain" id="PRO_5046668379" evidence="1">
    <location>
        <begin position="24"/>
        <end position="228"/>
    </location>
</feature>
<gene>
    <name evidence="2" type="ORF">SCD90_13260</name>
</gene>
<dbReference type="Proteomes" id="UP001274321">
    <property type="component" value="Unassembled WGS sequence"/>
</dbReference>
<comment type="caution">
    <text evidence="2">The sequence shown here is derived from an EMBL/GenBank/DDBJ whole genome shotgun (WGS) entry which is preliminary data.</text>
</comment>
<feature type="signal peptide" evidence="1">
    <location>
        <begin position="1"/>
        <end position="23"/>
    </location>
</feature>
<protein>
    <submittedName>
        <fullName evidence="2">Uncharacterized protein</fullName>
    </submittedName>
</protein>
<proteinExistence type="predicted"/>
<accession>A0ABU4RQA5</accession>
<evidence type="ECO:0000313" key="3">
    <source>
        <dbReference type="Proteomes" id="UP001274321"/>
    </source>
</evidence>
<name>A0ABU4RQA5_9HYPH</name>
<evidence type="ECO:0000313" key="2">
    <source>
        <dbReference type="EMBL" id="MDX6807034.1"/>
    </source>
</evidence>
<keyword evidence="1" id="KW-0732">Signal</keyword>
<organism evidence="2 3">
    <name type="scientific">Terrihabitans rhizophilus</name>
    <dbReference type="NCBI Taxonomy" id="3092662"/>
    <lineage>
        <taxon>Bacteria</taxon>
        <taxon>Pseudomonadati</taxon>
        <taxon>Pseudomonadota</taxon>
        <taxon>Alphaproteobacteria</taxon>
        <taxon>Hyphomicrobiales</taxon>
        <taxon>Terrihabitans</taxon>
    </lineage>
</organism>
<dbReference type="EMBL" id="JAXAFJ010000008">
    <property type="protein sequence ID" value="MDX6807034.1"/>
    <property type="molecule type" value="Genomic_DNA"/>
</dbReference>
<evidence type="ECO:0000256" key="1">
    <source>
        <dbReference type="SAM" id="SignalP"/>
    </source>
</evidence>
<dbReference type="RefSeq" id="WP_319845157.1">
    <property type="nucleotide sequence ID" value="NZ_JAXAFJ010000008.1"/>
</dbReference>
<keyword evidence="3" id="KW-1185">Reference proteome</keyword>